<proteinExistence type="inferred from homology"/>
<keyword evidence="6" id="KW-0067">ATP-binding</keyword>
<dbReference type="SMART" id="SM00487">
    <property type="entry name" value="DEXDc"/>
    <property type="match status" value="1"/>
</dbReference>
<dbReference type="PANTHER" id="PTHR18934">
    <property type="entry name" value="ATP-DEPENDENT RNA HELICASE"/>
    <property type="match status" value="1"/>
</dbReference>
<comment type="similarity">
    <text evidence="1">Belongs to the DEAD box helicase family. DEAH subfamily.</text>
</comment>
<dbReference type="InterPro" id="IPR011545">
    <property type="entry name" value="DEAD/DEAH_box_helicase_dom"/>
</dbReference>
<dbReference type="SUPFAM" id="SSF52540">
    <property type="entry name" value="P-loop containing nucleoside triphosphate hydrolases"/>
    <property type="match status" value="1"/>
</dbReference>
<dbReference type="GO" id="GO:0016787">
    <property type="term" value="F:hydrolase activity"/>
    <property type="evidence" value="ECO:0007669"/>
    <property type="project" value="UniProtKB-KW"/>
</dbReference>
<evidence type="ECO:0000259" key="8">
    <source>
        <dbReference type="PROSITE" id="PS51192"/>
    </source>
</evidence>
<dbReference type="OrthoDB" id="10253254at2759"/>
<feature type="domain" description="Helicase ATP-binding" evidence="8">
    <location>
        <begin position="69"/>
        <end position="240"/>
    </location>
</feature>
<protein>
    <recommendedName>
        <fullName evidence="2">RNA helicase</fullName>
        <ecNumber evidence="2">3.6.4.13</ecNumber>
    </recommendedName>
</protein>
<evidence type="ECO:0000313" key="10">
    <source>
        <dbReference type="Proteomes" id="UP000759131"/>
    </source>
</evidence>
<dbReference type="GO" id="GO:0005524">
    <property type="term" value="F:ATP binding"/>
    <property type="evidence" value="ECO:0007669"/>
    <property type="project" value="UniProtKB-KW"/>
</dbReference>
<organism evidence="9">
    <name type="scientific">Medioppia subpectinata</name>
    <dbReference type="NCBI Taxonomy" id="1979941"/>
    <lineage>
        <taxon>Eukaryota</taxon>
        <taxon>Metazoa</taxon>
        <taxon>Ecdysozoa</taxon>
        <taxon>Arthropoda</taxon>
        <taxon>Chelicerata</taxon>
        <taxon>Arachnida</taxon>
        <taxon>Acari</taxon>
        <taxon>Acariformes</taxon>
        <taxon>Sarcoptiformes</taxon>
        <taxon>Oribatida</taxon>
        <taxon>Brachypylina</taxon>
        <taxon>Oppioidea</taxon>
        <taxon>Oppiidae</taxon>
        <taxon>Medioppia</taxon>
    </lineage>
</organism>
<evidence type="ECO:0000256" key="2">
    <source>
        <dbReference type="ARBA" id="ARBA00012552"/>
    </source>
</evidence>
<name>A0A7R9LHZ6_9ACAR</name>
<dbReference type="InterPro" id="IPR027417">
    <property type="entry name" value="P-loop_NTPase"/>
</dbReference>
<reference evidence="9" key="1">
    <citation type="submission" date="2020-11" db="EMBL/GenBank/DDBJ databases">
        <authorList>
            <person name="Tran Van P."/>
        </authorList>
    </citation>
    <scope>NUCLEOTIDE SEQUENCE</scope>
</reference>
<keyword evidence="4" id="KW-0378">Hydrolase</keyword>
<dbReference type="InterPro" id="IPR002464">
    <property type="entry name" value="DNA/RNA_helicase_DEAH_CS"/>
</dbReference>
<dbReference type="InterPro" id="IPR014001">
    <property type="entry name" value="Helicase_ATP-bd"/>
</dbReference>
<evidence type="ECO:0000313" key="9">
    <source>
        <dbReference type="EMBL" id="CAD7641268.1"/>
    </source>
</evidence>
<dbReference type="FunFam" id="3.40.50.300:FF:000578">
    <property type="entry name" value="probable ATP-dependent RNA helicase DHX35"/>
    <property type="match status" value="1"/>
</dbReference>
<dbReference type="Proteomes" id="UP000759131">
    <property type="component" value="Unassembled WGS sequence"/>
</dbReference>
<accession>A0A7R9LHZ6</accession>
<comment type="catalytic activity">
    <reaction evidence="7">
        <text>ATP + H2O = ADP + phosphate + H(+)</text>
        <dbReference type="Rhea" id="RHEA:13065"/>
        <dbReference type="ChEBI" id="CHEBI:15377"/>
        <dbReference type="ChEBI" id="CHEBI:15378"/>
        <dbReference type="ChEBI" id="CHEBI:30616"/>
        <dbReference type="ChEBI" id="CHEBI:43474"/>
        <dbReference type="ChEBI" id="CHEBI:456216"/>
        <dbReference type="EC" id="3.6.4.13"/>
    </reaction>
</comment>
<dbReference type="GO" id="GO:0003723">
    <property type="term" value="F:RNA binding"/>
    <property type="evidence" value="ECO:0007669"/>
    <property type="project" value="TreeGrafter"/>
</dbReference>
<evidence type="ECO:0000256" key="4">
    <source>
        <dbReference type="ARBA" id="ARBA00022801"/>
    </source>
</evidence>
<keyword evidence="10" id="KW-1185">Reference proteome</keyword>
<gene>
    <name evidence="9" type="ORF">OSB1V03_LOCUS18575</name>
</gene>
<dbReference type="AlphaFoldDB" id="A0A7R9LHZ6"/>
<dbReference type="PROSITE" id="PS00690">
    <property type="entry name" value="DEAH_ATP_HELICASE"/>
    <property type="match status" value="1"/>
</dbReference>
<feature type="non-terminal residue" evidence="9">
    <location>
        <position position="1"/>
    </location>
</feature>
<dbReference type="PROSITE" id="PS51192">
    <property type="entry name" value="HELICASE_ATP_BIND_1"/>
    <property type="match status" value="1"/>
</dbReference>
<evidence type="ECO:0000256" key="5">
    <source>
        <dbReference type="ARBA" id="ARBA00022806"/>
    </source>
</evidence>
<dbReference type="EMBL" id="CAJPIZ010024990">
    <property type="protein sequence ID" value="CAG2118624.1"/>
    <property type="molecule type" value="Genomic_DNA"/>
</dbReference>
<keyword evidence="3" id="KW-0547">Nucleotide-binding</keyword>
<dbReference type="GO" id="GO:0071013">
    <property type="term" value="C:catalytic step 2 spliceosome"/>
    <property type="evidence" value="ECO:0007669"/>
    <property type="project" value="TreeGrafter"/>
</dbReference>
<evidence type="ECO:0000256" key="7">
    <source>
        <dbReference type="ARBA" id="ARBA00047984"/>
    </source>
</evidence>
<keyword evidence="5" id="KW-0347">Helicase</keyword>
<dbReference type="Gene3D" id="3.40.50.300">
    <property type="entry name" value="P-loop containing nucleotide triphosphate hydrolases"/>
    <property type="match status" value="1"/>
</dbReference>
<dbReference type="EC" id="3.6.4.13" evidence="2"/>
<dbReference type="PANTHER" id="PTHR18934:SF136">
    <property type="entry name" value="ATP-DEPENDENT RNA HELICASE DHX35-RELATED"/>
    <property type="match status" value="1"/>
</dbReference>
<evidence type="ECO:0000256" key="3">
    <source>
        <dbReference type="ARBA" id="ARBA00022741"/>
    </source>
</evidence>
<dbReference type="Pfam" id="PF00270">
    <property type="entry name" value="DEAD"/>
    <property type="match status" value="1"/>
</dbReference>
<evidence type="ECO:0000256" key="6">
    <source>
        <dbReference type="ARBA" id="ARBA00022840"/>
    </source>
</evidence>
<evidence type="ECO:0000256" key="1">
    <source>
        <dbReference type="ARBA" id="ARBA00008792"/>
    </source>
</evidence>
<sequence length="240" mass="26576">MSFKRPEAVGKFADLSADRSEELATTEGTIGGSSLVYNRRSDASVSDRYLSADDQRSRLPVNKFRDHIEYLLSKHQTLVIVAETGSGKSTQLPQIVSKLCHQWTDGETDNKQPMVAVTEPRRVAAVTLAARVAEEMGVQLGREVGYCIGFEDFTAGPAITRVKFCTEAILVNELMSDPLLTAYGAVIVDEAHERTLHTDILLALLKKISRKRPTLRLIIASATIDCELMRQYFDHNPNPA</sequence>
<dbReference type="GO" id="GO:0003724">
    <property type="term" value="F:RNA helicase activity"/>
    <property type="evidence" value="ECO:0007669"/>
    <property type="project" value="UniProtKB-EC"/>
</dbReference>
<dbReference type="EMBL" id="OC879565">
    <property type="protein sequence ID" value="CAD7641268.1"/>
    <property type="molecule type" value="Genomic_DNA"/>
</dbReference>